<evidence type="ECO:0000256" key="1">
    <source>
        <dbReference type="ARBA" id="ARBA00004173"/>
    </source>
</evidence>
<dbReference type="GO" id="GO:0005739">
    <property type="term" value="C:mitochondrion"/>
    <property type="evidence" value="ECO:0007669"/>
    <property type="project" value="UniProtKB-SubCell"/>
</dbReference>
<dbReference type="AlphaFoldDB" id="A0A541AXI4"/>
<comment type="similarity">
    <text evidence="2">Belongs to the universal ribosomal protein uS3 family.</text>
</comment>
<keyword evidence="4 7" id="KW-0496">Mitochondrion</keyword>
<evidence type="ECO:0000256" key="4">
    <source>
        <dbReference type="ARBA" id="ARBA00023128"/>
    </source>
</evidence>
<dbReference type="EMBL" id="NBII01000013">
    <property type="protein sequence ID" value="TQF64777.1"/>
    <property type="molecule type" value="Genomic_DNA"/>
</dbReference>
<comment type="subcellular location">
    <subcellularLocation>
        <location evidence="1">Mitochondrion</location>
    </subcellularLocation>
</comment>
<dbReference type="InterPro" id="IPR007980">
    <property type="entry name" value="Ribosomal_uS3m_fun"/>
</dbReference>
<dbReference type="GO" id="GO:0006412">
    <property type="term" value="P:translation"/>
    <property type="evidence" value="ECO:0007669"/>
    <property type="project" value="InterPro"/>
</dbReference>
<dbReference type="GO" id="GO:1990904">
    <property type="term" value="C:ribonucleoprotein complex"/>
    <property type="evidence" value="ECO:0007669"/>
    <property type="project" value="UniProtKB-KW"/>
</dbReference>
<dbReference type="GO" id="GO:0005840">
    <property type="term" value="C:ribosome"/>
    <property type="evidence" value="ECO:0007669"/>
    <property type="project" value="UniProtKB-KW"/>
</dbReference>
<accession>A0A541AXI4</accession>
<evidence type="ECO:0000256" key="6">
    <source>
        <dbReference type="ARBA" id="ARBA00035157"/>
    </source>
</evidence>
<dbReference type="Proteomes" id="UP000217199">
    <property type="component" value="Mitochondrion MT"/>
</dbReference>
<evidence type="ECO:0000256" key="2">
    <source>
        <dbReference type="ARBA" id="ARBA00010761"/>
    </source>
</evidence>
<evidence type="ECO:0000313" key="7">
    <source>
        <dbReference type="EMBL" id="TQF64777.1"/>
    </source>
</evidence>
<evidence type="ECO:0000313" key="8">
    <source>
        <dbReference type="Proteomes" id="UP000217199"/>
    </source>
</evidence>
<dbReference type="OrthoDB" id="3260152at2759"/>
<keyword evidence="8" id="KW-1185">Reference proteome</keyword>
<comment type="caution">
    <text evidence="7">The sequence shown here is derived from an EMBL/GenBank/DDBJ whole genome shotgun (WGS) entry which is preliminary data.</text>
</comment>
<keyword evidence="5" id="KW-0687">Ribonucleoprotein</keyword>
<dbReference type="GO" id="GO:0003735">
    <property type="term" value="F:structural constituent of ribosome"/>
    <property type="evidence" value="ECO:0007669"/>
    <property type="project" value="InterPro"/>
</dbReference>
<dbReference type="EMBL" id="CM008263">
    <property type="protein sequence ID" value="TQF64777.1"/>
    <property type="molecule type" value="Genomic_DNA"/>
</dbReference>
<dbReference type="InParanoid" id="A0A541AXI4"/>
<proteinExistence type="inferred from homology"/>
<gene>
    <name evidence="7" type="ORF">PNOK_m000009</name>
</gene>
<evidence type="ECO:0000256" key="3">
    <source>
        <dbReference type="ARBA" id="ARBA00022980"/>
    </source>
</evidence>
<reference evidence="7 8" key="1">
    <citation type="journal article" date="2017" name="bioRxiv">
        <title>The Genomic Landscape Of Tree Rot In Phellinus noxius And Its Hymenochaetales Members.</title>
        <authorList>
            <person name="Chung C.-L."/>
            <person name="Lee J.T."/>
            <person name="Akiba M."/>
            <person name="Lee H.-H."/>
            <person name="Kuo T.-H."/>
            <person name="Liu D."/>
            <person name="Ke H.-M."/>
            <person name="Yokoi T."/>
            <person name="Roa M.B."/>
            <person name="Lu M.J."/>
            <person name="Chang Y.-Y."/>
            <person name="Ann P.-J."/>
            <person name="Tsai J.-N."/>
            <person name="Chen C.-Y."/>
            <person name="Tzean S.-S."/>
            <person name="Ota Y."/>
            <person name="Hattori T."/>
            <person name="Sahashi N."/>
            <person name="Liou R.-F."/>
            <person name="Kikuchi T."/>
            <person name="Tsai I.J."/>
        </authorList>
    </citation>
    <scope>NUCLEOTIDE SEQUENCE [LARGE SCALE GENOMIC DNA]</scope>
    <source>
        <strain evidence="7 8">FFPRI411160</strain>
    </source>
</reference>
<dbReference type="Pfam" id="PF05316">
    <property type="entry name" value="VAR1"/>
    <property type="match status" value="1"/>
</dbReference>
<keyword evidence="3 7" id="KW-0689">Ribosomal protein</keyword>
<name>A0A541AXI4_9AGAM</name>
<sequence length="386" mass="44066">MNNNNRGLASGLNKTVTQSILPSVKSSVLTGISGDSITLKSVEMYTNLITNKKTITKPTSLDKTITKPNNSLRYVPVGNMHMSLKTLKNHFNYIIKTLPKFNNGLIEGNAYTYRIRHYLNMLTRFNLKLSNSSYSLYFFNKSNKSNKILLKMEKAAQMLRIAFLTKGCLISKPRFNIVSTSDTLEDKKSNKALKTKIIIDLFYLIKSTTHNNLTQLGPEGSQQISITNVYNNKFLYLIDYLTKLFNTEIELNLVRLYQPYQDSEILVNYLNNESYNNKFIKLTSRLFKNMKIYKINKNKIASLLGNNNTKTIGTLTSSYPSGISGINIKLAGRPINEKIIPRLTVKRAQRGNFNRLNTKVTQISTFTDKSRKGAFNFTVRLSHIFR</sequence>
<organism evidence="7 8">
    <name type="scientific">Pyrrhoderma noxium</name>
    <dbReference type="NCBI Taxonomy" id="2282107"/>
    <lineage>
        <taxon>Eukaryota</taxon>
        <taxon>Fungi</taxon>
        <taxon>Dikarya</taxon>
        <taxon>Basidiomycota</taxon>
        <taxon>Agaricomycotina</taxon>
        <taxon>Agaricomycetes</taxon>
        <taxon>Hymenochaetales</taxon>
        <taxon>Hymenochaetaceae</taxon>
        <taxon>Pyrrhoderma</taxon>
    </lineage>
</organism>
<evidence type="ECO:0000256" key="5">
    <source>
        <dbReference type="ARBA" id="ARBA00023274"/>
    </source>
</evidence>
<geneLocation type="mitochondrion" evidence="7"/>
<protein>
    <recommendedName>
        <fullName evidence="6">Small ribosomal subunit protein uS3m</fullName>
    </recommendedName>
</protein>